<keyword evidence="2" id="KW-0456">Lyase</keyword>
<accession>A0A6J4NSD3</accession>
<protein>
    <submittedName>
        <fullName evidence="2">Possible lyase</fullName>
    </submittedName>
</protein>
<dbReference type="GO" id="GO:0016829">
    <property type="term" value="F:lyase activity"/>
    <property type="evidence" value="ECO:0007669"/>
    <property type="project" value="UniProtKB-KW"/>
</dbReference>
<feature type="region of interest" description="Disordered" evidence="1">
    <location>
        <begin position="1"/>
        <end position="100"/>
    </location>
</feature>
<evidence type="ECO:0000313" key="2">
    <source>
        <dbReference type="EMBL" id="CAA9390906.1"/>
    </source>
</evidence>
<organism evidence="2">
    <name type="scientific">uncultured Rubrobacteraceae bacterium</name>
    <dbReference type="NCBI Taxonomy" id="349277"/>
    <lineage>
        <taxon>Bacteria</taxon>
        <taxon>Bacillati</taxon>
        <taxon>Actinomycetota</taxon>
        <taxon>Rubrobacteria</taxon>
        <taxon>Rubrobacterales</taxon>
        <taxon>Rubrobacteraceae</taxon>
        <taxon>environmental samples</taxon>
    </lineage>
</organism>
<dbReference type="EMBL" id="CADCUZ010000007">
    <property type="protein sequence ID" value="CAA9390906.1"/>
    <property type="molecule type" value="Genomic_DNA"/>
</dbReference>
<feature type="non-terminal residue" evidence="2">
    <location>
        <position position="1"/>
    </location>
</feature>
<dbReference type="AlphaFoldDB" id="A0A6J4NSD3"/>
<feature type="compositionally biased region" description="Basic and acidic residues" evidence="1">
    <location>
        <begin position="45"/>
        <end position="56"/>
    </location>
</feature>
<name>A0A6J4NSD3_9ACTN</name>
<sequence length="128" mass="13853">GPDPSLRRGPREGLLHPEGQARGGPRPQGQRRVSGGAAHAPRVGVLDRDRDRDRGHAAGLRPGPPPSRPGHRRGARAAPGAGRRGQRSPALRRPRVETGHGRRLELARLFRRSGRQRLGLAAVARSWV</sequence>
<feature type="compositionally biased region" description="Basic and acidic residues" evidence="1">
    <location>
        <begin position="1"/>
        <end position="15"/>
    </location>
</feature>
<gene>
    <name evidence="2" type="ORF">AVDCRST_MAG55-91</name>
</gene>
<feature type="compositionally biased region" description="Low complexity" evidence="1">
    <location>
        <begin position="17"/>
        <end position="36"/>
    </location>
</feature>
<evidence type="ECO:0000256" key="1">
    <source>
        <dbReference type="SAM" id="MobiDB-lite"/>
    </source>
</evidence>
<proteinExistence type="predicted"/>
<feature type="compositionally biased region" description="Basic residues" evidence="1">
    <location>
        <begin position="84"/>
        <end position="93"/>
    </location>
</feature>
<feature type="non-terminal residue" evidence="2">
    <location>
        <position position="128"/>
    </location>
</feature>
<reference evidence="2" key="1">
    <citation type="submission" date="2020-02" db="EMBL/GenBank/DDBJ databases">
        <authorList>
            <person name="Meier V. D."/>
        </authorList>
    </citation>
    <scope>NUCLEOTIDE SEQUENCE</scope>
    <source>
        <strain evidence="2">AVDCRST_MAG55</strain>
    </source>
</reference>